<dbReference type="InterPro" id="IPR050835">
    <property type="entry name" value="ABC_transporter_sub-D"/>
</dbReference>
<sequence length="301" mass="34024">MPAVVSKLASNPRAVVALATTIAGLGLYVSVRRKIASRRKDEEAYIAATQDKVGDKRKGDRAAVDWEFIKRIVRLFRILVPRVLCPETGYLIMVAIMLVLRTYADVWMIQNGTSVEGSIIGRNFSPSLSPSQDVEKFCSTVTELYSNISKPILDICLYFYQLSSSIGAQGPLVMLLYLAFAGLFLTRLRAPVGRMTVKEQQLEGTLRYVNSRVITNSEEISFYQGNNRERLTIEETFKHLVKHLRSVIHFRFAMGFIDNLTAKYFATVVGYMVVSRPFLNLSHPRHLSSTHHQIMLVGRIM</sequence>
<accession>A0AAN0JW43</accession>
<dbReference type="PANTHER" id="PTHR11384:SF62">
    <property type="entry name" value="ATP-BINDING CASSETTE SUB-FAMILY D MEMBER 3"/>
    <property type="match status" value="1"/>
</dbReference>
<evidence type="ECO:0000256" key="1">
    <source>
        <dbReference type="ARBA" id="ARBA00022448"/>
    </source>
</evidence>
<name>A0AAN0JW43_AMPQE</name>
<keyword evidence="1" id="KW-0813">Transport</keyword>
<evidence type="ECO:0000256" key="5">
    <source>
        <dbReference type="SAM" id="Phobius"/>
    </source>
</evidence>
<evidence type="ECO:0000313" key="7">
    <source>
        <dbReference type="EnsemblMetazoa" id="XP_019861390.1"/>
    </source>
</evidence>
<evidence type="ECO:0000256" key="2">
    <source>
        <dbReference type="ARBA" id="ARBA00022692"/>
    </source>
</evidence>
<keyword evidence="3 5" id="KW-1133">Transmembrane helix</keyword>
<proteinExistence type="predicted"/>
<evidence type="ECO:0000256" key="3">
    <source>
        <dbReference type="ARBA" id="ARBA00022989"/>
    </source>
</evidence>
<dbReference type="KEGG" id="aqu:100638191"/>
<dbReference type="RefSeq" id="XP_019861390.1">
    <property type="nucleotide sequence ID" value="XM_020005831.1"/>
</dbReference>
<dbReference type="Proteomes" id="UP000007879">
    <property type="component" value="Unassembled WGS sequence"/>
</dbReference>
<dbReference type="GO" id="GO:0007031">
    <property type="term" value="P:peroxisome organization"/>
    <property type="evidence" value="ECO:0007669"/>
    <property type="project" value="TreeGrafter"/>
</dbReference>
<dbReference type="PANTHER" id="PTHR11384">
    <property type="entry name" value="ATP-BINDING CASSETTE, SUB-FAMILY D MEMBER"/>
    <property type="match status" value="1"/>
</dbReference>
<dbReference type="PROSITE" id="PS50929">
    <property type="entry name" value="ABC_TM1F"/>
    <property type="match status" value="1"/>
</dbReference>
<evidence type="ECO:0000313" key="8">
    <source>
        <dbReference type="Proteomes" id="UP000007879"/>
    </source>
</evidence>
<dbReference type="GO" id="GO:0042760">
    <property type="term" value="P:very long-chain fatty acid catabolic process"/>
    <property type="evidence" value="ECO:0007669"/>
    <property type="project" value="TreeGrafter"/>
</dbReference>
<reference evidence="8" key="1">
    <citation type="journal article" date="2010" name="Nature">
        <title>The Amphimedon queenslandica genome and the evolution of animal complexity.</title>
        <authorList>
            <person name="Srivastava M."/>
            <person name="Simakov O."/>
            <person name="Chapman J."/>
            <person name="Fahey B."/>
            <person name="Gauthier M.E."/>
            <person name="Mitros T."/>
            <person name="Richards G.S."/>
            <person name="Conaco C."/>
            <person name="Dacre M."/>
            <person name="Hellsten U."/>
            <person name="Larroux C."/>
            <person name="Putnam N.H."/>
            <person name="Stanke M."/>
            <person name="Adamska M."/>
            <person name="Darling A."/>
            <person name="Degnan S.M."/>
            <person name="Oakley T.H."/>
            <person name="Plachetzki D.C."/>
            <person name="Zhai Y."/>
            <person name="Adamski M."/>
            <person name="Calcino A."/>
            <person name="Cummins S.F."/>
            <person name="Goodstein D.M."/>
            <person name="Harris C."/>
            <person name="Jackson D.J."/>
            <person name="Leys S.P."/>
            <person name="Shu S."/>
            <person name="Woodcroft B.J."/>
            <person name="Vervoort M."/>
            <person name="Kosik K.S."/>
            <person name="Manning G."/>
            <person name="Degnan B.M."/>
            <person name="Rokhsar D.S."/>
        </authorList>
    </citation>
    <scope>NUCLEOTIDE SEQUENCE [LARGE SCALE GENOMIC DNA]</scope>
</reference>
<dbReference type="AlphaFoldDB" id="A0AAN0JW43"/>
<keyword evidence="8" id="KW-1185">Reference proteome</keyword>
<dbReference type="GO" id="GO:0005524">
    <property type="term" value="F:ATP binding"/>
    <property type="evidence" value="ECO:0007669"/>
    <property type="project" value="InterPro"/>
</dbReference>
<organism evidence="7 8">
    <name type="scientific">Amphimedon queenslandica</name>
    <name type="common">Sponge</name>
    <dbReference type="NCBI Taxonomy" id="400682"/>
    <lineage>
        <taxon>Eukaryota</taxon>
        <taxon>Metazoa</taxon>
        <taxon>Porifera</taxon>
        <taxon>Demospongiae</taxon>
        <taxon>Heteroscleromorpha</taxon>
        <taxon>Haplosclerida</taxon>
        <taxon>Niphatidae</taxon>
        <taxon>Amphimedon</taxon>
    </lineage>
</organism>
<dbReference type="Pfam" id="PF06472">
    <property type="entry name" value="ABC_membrane_2"/>
    <property type="match status" value="2"/>
</dbReference>
<dbReference type="GO" id="GO:0006635">
    <property type="term" value="P:fatty acid beta-oxidation"/>
    <property type="evidence" value="ECO:0007669"/>
    <property type="project" value="TreeGrafter"/>
</dbReference>
<dbReference type="GO" id="GO:0005324">
    <property type="term" value="F:long-chain fatty acid transmembrane transporter activity"/>
    <property type="evidence" value="ECO:0007669"/>
    <property type="project" value="TreeGrafter"/>
</dbReference>
<keyword evidence="4 5" id="KW-0472">Membrane</keyword>
<dbReference type="GO" id="GO:0140359">
    <property type="term" value="F:ABC-type transporter activity"/>
    <property type="evidence" value="ECO:0007669"/>
    <property type="project" value="InterPro"/>
</dbReference>
<dbReference type="EnsemblMetazoa" id="XM_020005831.1">
    <property type="protein sequence ID" value="XP_019861390.1"/>
    <property type="gene ID" value="LOC100638191"/>
</dbReference>
<evidence type="ECO:0000256" key="4">
    <source>
        <dbReference type="ARBA" id="ARBA00023136"/>
    </source>
</evidence>
<protein>
    <recommendedName>
        <fullName evidence="6">ABC transmembrane type-1 domain-containing protein</fullName>
    </recommendedName>
</protein>
<keyword evidence="2 5" id="KW-0812">Transmembrane</keyword>
<dbReference type="GeneID" id="100638191"/>
<dbReference type="GO" id="GO:0015910">
    <property type="term" value="P:long-chain fatty acid import into peroxisome"/>
    <property type="evidence" value="ECO:0007669"/>
    <property type="project" value="TreeGrafter"/>
</dbReference>
<dbReference type="InterPro" id="IPR011527">
    <property type="entry name" value="ABC1_TM_dom"/>
</dbReference>
<feature type="transmembrane region" description="Helical" evidence="5">
    <location>
        <begin position="166"/>
        <end position="185"/>
    </location>
</feature>
<reference evidence="7" key="2">
    <citation type="submission" date="2024-06" db="UniProtKB">
        <authorList>
            <consortium name="EnsemblMetazoa"/>
        </authorList>
    </citation>
    <scope>IDENTIFICATION</scope>
</reference>
<feature type="transmembrane region" description="Helical" evidence="5">
    <location>
        <begin position="79"/>
        <end position="100"/>
    </location>
</feature>
<evidence type="ECO:0000259" key="6">
    <source>
        <dbReference type="PROSITE" id="PS50929"/>
    </source>
</evidence>
<dbReference type="GO" id="GO:0005778">
    <property type="term" value="C:peroxisomal membrane"/>
    <property type="evidence" value="ECO:0007669"/>
    <property type="project" value="TreeGrafter"/>
</dbReference>
<feature type="transmembrane region" description="Helical" evidence="5">
    <location>
        <begin position="12"/>
        <end position="31"/>
    </location>
</feature>
<feature type="domain" description="ABC transmembrane type-1" evidence="6">
    <location>
        <begin position="131"/>
        <end position="260"/>
    </location>
</feature>